<dbReference type="EMBL" id="KL198137">
    <property type="protein sequence ID" value="KDQ06422.1"/>
    <property type="molecule type" value="Genomic_DNA"/>
</dbReference>
<organism evidence="1 2">
    <name type="scientific">Botryobasidium botryosum (strain FD-172 SS1)</name>
    <dbReference type="NCBI Taxonomy" id="930990"/>
    <lineage>
        <taxon>Eukaryota</taxon>
        <taxon>Fungi</taxon>
        <taxon>Dikarya</taxon>
        <taxon>Basidiomycota</taxon>
        <taxon>Agaricomycotina</taxon>
        <taxon>Agaricomycetes</taxon>
        <taxon>Cantharellales</taxon>
        <taxon>Botryobasidiaceae</taxon>
        <taxon>Botryobasidium</taxon>
    </lineage>
</organism>
<dbReference type="AlphaFoldDB" id="A0A067M3I4"/>
<keyword evidence="2" id="KW-1185">Reference proteome</keyword>
<evidence type="ECO:0000313" key="2">
    <source>
        <dbReference type="Proteomes" id="UP000027195"/>
    </source>
</evidence>
<dbReference type="STRING" id="930990.A0A067M3I4"/>
<proteinExistence type="predicted"/>
<gene>
    <name evidence="1" type="ORF">BOTBODRAFT_149687</name>
</gene>
<evidence type="ECO:0000313" key="1">
    <source>
        <dbReference type="EMBL" id="KDQ06422.1"/>
    </source>
</evidence>
<name>A0A067M3I4_BOTB1</name>
<accession>A0A067M3I4</accession>
<protein>
    <submittedName>
        <fullName evidence="1">Uncharacterized protein</fullName>
    </submittedName>
</protein>
<dbReference type="OrthoDB" id="62853at2759"/>
<dbReference type="InParanoid" id="A0A067M3I4"/>
<sequence>MRVNKLHTEQEDRPNLNYDPVAQEFLKLRHDLQRTFLSRSAYPGSITTLTDLTPANDLLSLAETRAHEITIPYLQYTKIGKVARKISQLPDSDIPGDEKYSFRERAGRLVVYWQGVMTSTLPWQGDLAEAVGQLALTPESG</sequence>
<dbReference type="HOGENOM" id="CLU_1824982_0_0_1"/>
<dbReference type="Proteomes" id="UP000027195">
    <property type="component" value="Unassembled WGS sequence"/>
</dbReference>
<reference evidence="2" key="1">
    <citation type="journal article" date="2014" name="Proc. Natl. Acad. Sci. U.S.A.">
        <title>Extensive sampling of basidiomycete genomes demonstrates inadequacy of the white-rot/brown-rot paradigm for wood decay fungi.</title>
        <authorList>
            <person name="Riley R."/>
            <person name="Salamov A.A."/>
            <person name="Brown D.W."/>
            <person name="Nagy L.G."/>
            <person name="Floudas D."/>
            <person name="Held B.W."/>
            <person name="Levasseur A."/>
            <person name="Lombard V."/>
            <person name="Morin E."/>
            <person name="Otillar R."/>
            <person name="Lindquist E.A."/>
            <person name="Sun H."/>
            <person name="LaButti K.M."/>
            <person name="Schmutz J."/>
            <person name="Jabbour D."/>
            <person name="Luo H."/>
            <person name="Baker S.E."/>
            <person name="Pisabarro A.G."/>
            <person name="Walton J.D."/>
            <person name="Blanchette R.A."/>
            <person name="Henrissat B."/>
            <person name="Martin F."/>
            <person name="Cullen D."/>
            <person name="Hibbett D.S."/>
            <person name="Grigoriev I.V."/>
        </authorList>
    </citation>
    <scope>NUCLEOTIDE SEQUENCE [LARGE SCALE GENOMIC DNA]</scope>
    <source>
        <strain evidence="2">FD-172 SS1</strain>
    </source>
</reference>